<accession>A0ABR2N989</accession>
<evidence type="ECO:0000313" key="3">
    <source>
        <dbReference type="Proteomes" id="UP001396334"/>
    </source>
</evidence>
<feature type="compositionally biased region" description="Basic and acidic residues" evidence="1">
    <location>
        <begin position="53"/>
        <end position="68"/>
    </location>
</feature>
<evidence type="ECO:0000256" key="1">
    <source>
        <dbReference type="SAM" id="MobiDB-lite"/>
    </source>
</evidence>
<organism evidence="2 3">
    <name type="scientific">Hibiscus sabdariffa</name>
    <name type="common">roselle</name>
    <dbReference type="NCBI Taxonomy" id="183260"/>
    <lineage>
        <taxon>Eukaryota</taxon>
        <taxon>Viridiplantae</taxon>
        <taxon>Streptophyta</taxon>
        <taxon>Embryophyta</taxon>
        <taxon>Tracheophyta</taxon>
        <taxon>Spermatophyta</taxon>
        <taxon>Magnoliopsida</taxon>
        <taxon>eudicotyledons</taxon>
        <taxon>Gunneridae</taxon>
        <taxon>Pentapetalae</taxon>
        <taxon>rosids</taxon>
        <taxon>malvids</taxon>
        <taxon>Malvales</taxon>
        <taxon>Malvaceae</taxon>
        <taxon>Malvoideae</taxon>
        <taxon>Hibiscus</taxon>
    </lineage>
</organism>
<protein>
    <submittedName>
        <fullName evidence="2">Uncharacterized protein</fullName>
    </submittedName>
</protein>
<sequence>MMSYLRYISLLHMNHPYYHRAQNVIGKTRLGKKNVRAIEATPALKNSTTVNTKSREAPVAKSSDTNERLESEVGRTLEVCNLVGLEFNASKEVVCNRLKEIASENVDHL</sequence>
<reference evidence="2 3" key="1">
    <citation type="journal article" date="2024" name="G3 (Bethesda)">
        <title>Genome assembly of Hibiscus sabdariffa L. provides insights into metabolisms of medicinal natural products.</title>
        <authorList>
            <person name="Kim T."/>
        </authorList>
    </citation>
    <scope>NUCLEOTIDE SEQUENCE [LARGE SCALE GENOMIC DNA]</scope>
    <source>
        <strain evidence="2">TK-2024</strain>
        <tissue evidence="2">Old leaves</tissue>
    </source>
</reference>
<dbReference type="EMBL" id="JBBPBN010000206">
    <property type="protein sequence ID" value="KAK8972682.1"/>
    <property type="molecule type" value="Genomic_DNA"/>
</dbReference>
<dbReference type="Proteomes" id="UP001396334">
    <property type="component" value="Unassembled WGS sequence"/>
</dbReference>
<comment type="caution">
    <text evidence="2">The sequence shown here is derived from an EMBL/GenBank/DDBJ whole genome shotgun (WGS) entry which is preliminary data.</text>
</comment>
<feature type="region of interest" description="Disordered" evidence="1">
    <location>
        <begin position="47"/>
        <end position="68"/>
    </location>
</feature>
<proteinExistence type="predicted"/>
<gene>
    <name evidence="2" type="ORF">V6N11_044555</name>
</gene>
<keyword evidence="3" id="KW-1185">Reference proteome</keyword>
<name>A0ABR2N989_9ROSI</name>
<evidence type="ECO:0000313" key="2">
    <source>
        <dbReference type="EMBL" id="KAK8972682.1"/>
    </source>
</evidence>